<comment type="caution">
    <text evidence="1">The sequence shown here is derived from an EMBL/GenBank/DDBJ whole genome shotgun (WGS) entry which is preliminary data.</text>
</comment>
<dbReference type="AlphaFoldDB" id="A0ABD3EPQ3"/>
<organism evidence="1 2">
    <name type="scientific">Phytophthora oleae</name>
    <dbReference type="NCBI Taxonomy" id="2107226"/>
    <lineage>
        <taxon>Eukaryota</taxon>
        <taxon>Sar</taxon>
        <taxon>Stramenopiles</taxon>
        <taxon>Oomycota</taxon>
        <taxon>Peronosporomycetes</taxon>
        <taxon>Peronosporales</taxon>
        <taxon>Peronosporaceae</taxon>
        <taxon>Phytophthora</taxon>
    </lineage>
</organism>
<name>A0ABD3EPQ3_9STRA</name>
<protein>
    <submittedName>
        <fullName evidence="1">Uncharacterized protein</fullName>
    </submittedName>
</protein>
<dbReference type="Proteomes" id="UP001632037">
    <property type="component" value="Unassembled WGS sequence"/>
</dbReference>
<keyword evidence="2" id="KW-1185">Reference proteome</keyword>
<evidence type="ECO:0000313" key="2">
    <source>
        <dbReference type="Proteomes" id="UP001632037"/>
    </source>
</evidence>
<gene>
    <name evidence="1" type="ORF">V7S43_018718</name>
</gene>
<proteinExistence type="predicted"/>
<sequence length="65" mass="7171">MLLGDSNGVRYTPFVILKAPAARTARGQDENLHERRGFGARVWSTVAKINKALDIEVYGNPKDAD</sequence>
<accession>A0ABD3EPQ3</accession>
<evidence type="ECO:0000313" key="1">
    <source>
        <dbReference type="EMBL" id="KAL3656415.1"/>
    </source>
</evidence>
<dbReference type="EMBL" id="JBIMZQ010000082">
    <property type="protein sequence ID" value="KAL3656415.1"/>
    <property type="molecule type" value="Genomic_DNA"/>
</dbReference>
<reference evidence="1 2" key="1">
    <citation type="submission" date="2024-09" db="EMBL/GenBank/DDBJ databases">
        <title>Genome sequencing and assembly of Phytophthora oleae, isolate VK10A, causative agent of rot of olive drupes.</title>
        <authorList>
            <person name="Conti Taguali S."/>
            <person name="Riolo M."/>
            <person name="La Spada F."/>
            <person name="Cacciola S.O."/>
            <person name="Dionisio G."/>
        </authorList>
    </citation>
    <scope>NUCLEOTIDE SEQUENCE [LARGE SCALE GENOMIC DNA]</scope>
    <source>
        <strain evidence="1 2">VK10A</strain>
    </source>
</reference>